<evidence type="ECO:0000313" key="6">
    <source>
        <dbReference type="EMBL" id="QNP49791.1"/>
    </source>
</evidence>
<keyword evidence="2" id="KW-0472">Membrane</keyword>
<dbReference type="PANTHER" id="PTHR45772:SF2">
    <property type="entry name" value="ABC TRANSPORTER ATP-BINDING PROTEIN"/>
    <property type="match status" value="1"/>
</dbReference>
<accession>A0A7H0GNC5</accession>
<dbReference type="AlphaFoldDB" id="A0A7H0GNC5"/>
<dbReference type="InterPro" id="IPR051120">
    <property type="entry name" value="ABC_AA/LPS_Transport"/>
</dbReference>
<proteinExistence type="predicted"/>
<evidence type="ECO:0000256" key="4">
    <source>
        <dbReference type="ARBA" id="ARBA00022840"/>
    </source>
</evidence>
<evidence type="ECO:0000259" key="5">
    <source>
        <dbReference type="PROSITE" id="PS50893"/>
    </source>
</evidence>
<dbReference type="GO" id="GO:0016887">
    <property type="term" value="F:ATP hydrolysis activity"/>
    <property type="evidence" value="ECO:0007669"/>
    <property type="project" value="InterPro"/>
</dbReference>
<name>A0A7H0GNC5_9BURK</name>
<dbReference type="InterPro" id="IPR032823">
    <property type="entry name" value="BCA_ABC_TP_C"/>
</dbReference>
<keyword evidence="4 6" id="KW-0067">ATP-binding</keyword>
<organism evidence="6 7">
    <name type="scientific">Diaphorobacter aerolatus</name>
    <dbReference type="NCBI Taxonomy" id="1288495"/>
    <lineage>
        <taxon>Bacteria</taxon>
        <taxon>Pseudomonadati</taxon>
        <taxon>Pseudomonadota</taxon>
        <taxon>Betaproteobacteria</taxon>
        <taxon>Burkholderiales</taxon>
        <taxon>Comamonadaceae</taxon>
        <taxon>Diaphorobacter</taxon>
    </lineage>
</organism>
<keyword evidence="1" id="KW-0813">Transport</keyword>
<dbReference type="Pfam" id="PF12399">
    <property type="entry name" value="BCA_ABC_TP_C"/>
    <property type="match status" value="1"/>
</dbReference>
<evidence type="ECO:0000313" key="7">
    <source>
        <dbReference type="Proteomes" id="UP000516028"/>
    </source>
</evidence>
<protein>
    <submittedName>
        <fullName evidence="6">ABC transporter ATP-binding protein</fullName>
    </submittedName>
</protein>
<keyword evidence="3" id="KW-0547">Nucleotide-binding</keyword>
<dbReference type="PROSITE" id="PS50893">
    <property type="entry name" value="ABC_TRANSPORTER_2"/>
    <property type="match status" value="1"/>
</dbReference>
<sequence>MAEANTGAKLCVRGLTRRFGGLIAVNNVDLELKVGEVHAVIGTNGAGKSTLINMLSGEIAASSGTIALDGIDVTQMPQPRRARAGIGRSYQRTTIFPEFSVLENCRLTAQAQAHPRPWYFWQASRNCTLSNERAHAALARAGLTPHLNAQAGSLSHGAKRQLEVAMCLATGPQVLLLDEPLAGMGAEETERMLGLLQELKAGHAVLLVEHDMDAVFRIADRITVMVNGSVVASGTPDEIRIDPVVRTAYLGEEQAHG</sequence>
<dbReference type="GO" id="GO:0005886">
    <property type="term" value="C:plasma membrane"/>
    <property type="evidence" value="ECO:0007669"/>
    <property type="project" value="TreeGrafter"/>
</dbReference>
<dbReference type="EMBL" id="CP060783">
    <property type="protein sequence ID" value="QNP49791.1"/>
    <property type="molecule type" value="Genomic_DNA"/>
</dbReference>
<evidence type="ECO:0000256" key="1">
    <source>
        <dbReference type="ARBA" id="ARBA00022448"/>
    </source>
</evidence>
<feature type="domain" description="ABC transporter" evidence="5">
    <location>
        <begin position="10"/>
        <end position="252"/>
    </location>
</feature>
<dbReference type="RefSeq" id="WP_187725331.1">
    <property type="nucleotide sequence ID" value="NZ_CP060783.1"/>
</dbReference>
<dbReference type="PANTHER" id="PTHR45772">
    <property type="entry name" value="CONSERVED COMPONENT OF ABC TRANSPORTER FOR NATURAL AMINO ACIDS-RELATED"/>
    <property type="match status" value="1"/>
</dbReference>
<dbReference type="SUPFAM" id="SSF52540">
    <property type="entry name" value="P-loop containing nucleoside triphosphate hydrolases"/>
    <property type="match status" value="1"/>
</dbReference>
<keyword evidence="7" id="KW-1185">Reference proteome</keyword>
<dbReference type="Proteomes" id="UP000516028">
    <property type="component" value="Chromosome"/>
</dbReference>
<reference evidence="6 7" key="1">
    <citation type="submission" date="2020-08" db="EMBL/GenBank/DDBJ databases">
        <title>Genome sequence of Diaphorobacter aerolatus KACC 16536T.</title>
        <authorList>
            <person name="Hyun D.-W."/>
            <person name="Bae J.-W."/>
        </authorList>
    </citation>
    <scope>NUCLEOTIDE SEQUENCE [LARGE SCALE GENOMIC DNA]</scope>
    <source>
        <strain evidence="6 7">KACC 16536</strain>
    </source>
</reference>
<dbReference type="InterPro" id="IPR003439">
    <property type="entry name" value="ABC_transporter-like_ATP-bd"/>
</dbReference>
<evidence type="ECO:0000256" key="3">
    <source>
        <dbReference type="ARBA" id="ARBA00022741"/>
    </source>
</evidence>
<dbReference type="InterPro" id="IPR003593">
    <property type="entry name" value="AAA+_ATPase"/>
</dbReference>
<gene>
    <name evidence="6" type="ORF">H9K75_07715</name>
</gene>
<dbReference type="SMART" id="SM00382">
    <property type="entry name" value="AAA"/>
    <property type="match status" value="1"/>
</dbReference>
<dbReference type="Gene3D" id="3.40.50.300">
    <property type="entry name" value="P-loop containing nucleotide triphosphate hydrolases"/>
    <property type="match status" value="1"/>
</dbReference>
<dbReference type="GO" id="GO:0005524">
    <property type="term" value="F:ATP binding"/>
    <property type="evidence" value="ECO:0007669"/>
    <property type="project" value="UniProtKB-KW"/>
</dbReference>
<dbReference type="CDD" id="cd03219">
    <property type="entry name" value="ABC_Mj1267_LivG_branched"/>
    <property type="match status" value="1"/>
</dbReference>
<evidence type="ECO:0000256" key="2">
    <source>
        <dbReference type="ARBA" id="ARBA00022475"/>
    </source>
</evidence>
<dbReference type="InterPro" id="IPR027417">
    <property type="entry name" value="P-loop_NTPase"/>
</dbReference>
<keyword evidence="2" id="KW-1003">Cell membrane</keyword>
<dbReference type="KEGG" id="daer:H9K75_07715"/>
<dbReference type="Pfam" id="PF00005">
    <property type="entry name" value="ABC_tran"/>
    <property type="match status" value="1"/>
</dbReference>